<feature type="transmembrane region" description="Helical" evidence="1">
    <location>
        <begin position="7"/>
        <end position="29"/>
    </location>
</feature>
<name>A0ABX8V5C0_9FLAO</name>
<dbReference type="Proteomes" id="UP000825381">
    <property type="component" value="Chromosome"/>
</dbReference>
<keyword evidence="1" id="KW-0472">Membrane</keyword>
<proteinExistence type="predicted"/>
<keyword evidence="3" id="KW-1185">Reference proteome</keyword>
<keyword evidence="1" id="KW-0812">Transmembrane</keyword>
<evidence type="ECO:0000313" key="3">
    <source>
        <dbReference type="Proteomes" id="UP000825381"/>
    </source>
</evidence>
<protein>
    <submittedName>
        <fullName evidence="2">Uncharacterized protein</fullName>
    </submittedName>
</protein>
<feature type="transmembrane region" description="Helical" evidence="1">
    <location>
        <begin position="35"/>
        <end position="53"/>
    </location>
</feature>
<sequence length="60" mass="6247">MNLKRVFGALLTLLGIGGIIYAAVVFANGSSIKEGAIYGAVGLVFFISGISLVKRTKDES</sequence>
<evidence type="ECO:0000313" key="2">
    <source>
        <dbReference type="EMBL" id="QYJ68032.1"/>
    </source>
</evidence>
<organism evidence="2 3">
    <name type="scientific">Flavobacterium litorale</name>
    <dbReference type="NCBI Taxonomy" id="2856519"/>
    <lineage>
        <taxon>Bacteria</taxon>
        <taxon>Pseudomonadati</taxon>
        <taxon>Bacteroidota</taxon>
        <taxon>Flavobacteriia</taxon>
        <taxon>Flavobacteriales</taxon>
        <taxon>Flavobacteriaceae</taxon>
        <taxon>Flavobacterium</taxon>
    </lineage>
</organism>
<gene>
    <name evidence="2" type="ORF">K1I41_10920</name>
</gene>
<accession>A0ABX8V5C0</accession>
<reference evidence="2 3" key="1">
    <citation type="submission" date="2021-07" db="EMBL/GenBank/DDBJ databases">
        <title>Flavobacterium WSW3-B6 sp.nov, isolated from seaweed.</title>
        <authorList>
            <person name="Muhammad N."/>
            <person name="Ho H."/>
            <person name="Lee Y.-J."/>
            <person name="Nguyen T."/>
            <person name="Ho J."/>
            <person name="Kim S.-G."/>
        </authorList>
    </citation>
    <scope>NUCLEOTIDE SEQUENCE [LARGE SCALE GENOMIC DNA]</scope>
    <source>
        <strain evidence="2 3">WSW3-B6</strain>
    </source>
</reference>
<keyword evidence="1" id="KW-1133">Transmembrane helix</keyword>
<dbReference type="EMBL" id="CP080429">
    <property type="protein sequence ID" value="QYJ68032.1"/>
    <property type="molecule type" value="Genomic_DNA"/>
</dbReference>
<dbReference type="RefSeq" id="WP_220640377.1">
    <property type="nucleotide sequence ID" value="NZ_CP080429.1"/>
</dbReference>
<evidence type="ECO:0000256" key="1">
    <source>
        <dbReference type="SAM" id="Phobius"/>
    </source>
</evidence>